<keyword evidence="2" id="KW-1185">Reference proteome</keyword>
<dbReference type="Proteomes" id="UP000827986">
    <property type="component" value="Unassembled WGS sequence"/>
</dbReference>
<accession>A0A9D3XTX3</accession>
<protein>
    <submittedName>
        <fullName evidence="1">Uncharacterized protein</fullName>
    </submittedName>
</protein>
<evidence type="ECO:0000313" key="2">
    <source>
        <dbReference type="Proteomes" id="UP000827986"/>
    </source>
</evidence>
<evidence type="ECO:0000313" key="1">
    <source>
        <dbReference type="EMBL" id="KAH1185125.1"/>
    </source>
</evidence>
<sequence length="210" mass="22503">MPGHQSGWAARSWGSCSCSCSPSASTRVTPIGHQSAPHTVVDGLKGPWGTNGPMGLETHGVPSTPLYSAGVEAPRAGRRYWGQESNFILGEPRLPKSTGRGKHPGMDLGGTSPGGFGSKVVDAPLDWGGHMSALRHLNGISRRRWTPVRLSHCFPAPCRECQSREPRSSRGLMAPRCRGKCWGDWSPRCGILPGDGPGFIAPQLQNQFWA</sequence>
<organism evidence="1 2">
    <name type="scientific">Mauremys mutica</name>
    <name type="common">yellowpond turtle</name>
    <dbReference type="NCBI Taxonomy" id="74926"/>
    <lineage>
        <taxon>Eukaryota</taxon>
        <taxon>Metazoa</taxon>
        <taxon>Chordata</taxon>
        <taxon>Craniata</taxon>
        <taxon>Vertebrata</taxon>
        <taxon>Euteleostomi</taxon>
        <taxon>Archelosauria</taxon>
        <taxon>Testudinata</taxon>
        <taxon>Testudines</taxon>
        <taxon>Cryptodira</taxon>
        <taxon>Durocryptodira</taxon>
        <taxon>Testudinoidea</taxon>
        <taxon>Geoemydidae</taxon>
        <taxon>Geoemydinae</taxon>
        <taxon>Mauremys</taxon>
    </lineage>
</organism>
<gene>
    <name evidence="1" type="ORF">KIL84_013066</name>
</gene>
<proteinExistence type="predicted"/>
<comment type="caution">
    <text evidence="1">The sequence shown here is derived from an EMBL/GenBank/DDBJ whole genome shotgun (WGS) entry which is preliminary data.</text>
</comment>
<dbReference type="EMBL" id="JAHDVG010000464">
    <property type="protein sequence ID" value="KAH1185125.1"/>
    <property type="molecule type" value="Genomic_DNA"/>
</dbReference>
<reference evidence="1" key="1">
    <citation type="submission" date="2021-09" db="EMBL/GenBank/DDBJ databases">
        <title>The genome of Mauremys mutica provides insights into the evolution of semi-aquatic lifestyle.</title>
        <authorList>
            <person name="Gong S."/>
            <person name="Gao Y."/>
        </authorList>
    </citation>
    <scope>NUCLEOTIDE SEQUENCE</scope>
    <source>
        <strain evidence="1">MM-2020</strain>
        <tissue evidence="1">Muscle</tissue>
    </source>
</reference>
<dbReference type="AlphaFoldDB" id="A0A9D3XTX3"/>
<name>A0A9D3XTX3_9SAUR</name>